<feature type="region of interest" description="Disordered" evidence="1">
    <location>
        <begin position="1"/>
        <end position="82"/>
    </location>
</feature>
<dbReference type="AlphaFoldDB" id="K4HK57"/>
<evidence type="ECO:0000313" key="2">
    <source>
        <dbReference type="EMBL" id="AFR13312.1"/>
    </source>
</evidence>
<gene>
    <name evidence="2" type="primary">PRLR</name>
</gene>
<feature type="non-terminal residue" evidence="2">
    <location>
        <position position="179"/>
    </location>
</feature>
<feature type="compositionally biased region" description="Basic and acidic residues" evidence="1">
    <location>
        <begin position="30"/>
        <end position="52"/>
    </location>
</feature>
<organism evidence="2">
    <name type="scientific">Uranoscodon superciliosus</name>
    <dbReference type="NCBI Taxonomy" id="44144"/>
    <lineage>
        <taxon>Eukaryota</taxon>
        <taxon>Metazoa</taxon>
        <taxon>Chordata</taxon>
        <taxon>Craniata</taxon>
        <taxon>Vertebrata</taxon>
        <taxon>Euteleostomi</taxon>
        <taxon>Lepidosauria</taxon>
        <taxon>Squamata</taxon>
        <taxon>Bifurcata</taxon>
        <taxon>Unidentata</taxon>
        <taxon>Episquamata</taxon>
        <taxon>Toxicofera</taxon>
        <taxon>Iguania</taxon>
        <taxon>Iguanidae</taxon>
        <taxon>Tropidurinae</taxon>
        <taxon>Uranoscodon</taxon>
    </lineage>
</organism>
<keyword evidence="2" id="KW-0675">Receptor</keyword>
<proteinExistence type="predicted"/>
<sequence>SHEKNHLDLTPQETDSDSGRGSCESPSLLSEKRKDARSPPEMKTPDIQDVQKKGGTKSTLETPNTDWEGQFPWLNSGGPRASTWPGAQLPNCPPPNCFSQKTTSPCKIALSATNVNRVPVLMRREETLHHSQPPRTTETISNRTLEDGTILPLNVHSDQTVLQLFIPQRWPSSSTKPMD</sequence>
<accession>K4HK57</accession>
<evidence type="ECO:0000256" key="1">
    <source>
        <dbReference type="SAM" id="MobiDB-lite"/>
    </source>
</evidence>
<feature type="non-terminal residue" evidence="2">
    <location>
        <position position="1"/>
    </location>
</feature>
<protein>
    <submittedName>
        <fullName evidence="2">Prolactin receptor</fullName>
    </submittedName>
</protein>
<dbReference type="EMBL" id="JN880889">
    <property type="protein sequence ID" value="AFR13312.1"/>
    <property type="molecule type" value="Genomic_DNA"/>
</dbReference>
<feature type="compositionally biased region" description="Polar residues" evidence="1">
    <location>
        <begin position="56"/>
        <end position="67"/>
    </location>
</feature>
<name>K4HK57_9SAUR</name>
<reference evidence="2" key="1">
    <citation type="journal article" date="2012" name="Biol. Lett.">
        <title>Resolving the phylogeny of lizards and snakes (Squamata) with extensive sampling of genes and species.</title>
        <authorList>
            <person name="Wiens J.J."/>
            <person name="Hutter C.R."/>
            <person name="Mulcahy D.G."/>
            <person name="Noonan B.P."/>
            <person name="Townsend T.M."/>
            <person name="Sites J.W.Jr."/>
            <person name="Reeder T.W."/>
        </authorList>
    </citation>
    <scope>NUCLEOTIDE SEQUENCE</scope>
</reference>